<dbReference type="AlphaFoldDB" id="A0A4C1TRA7"/>
<proteinExistence type="predicted"/>
<organism evidence="2 3">
    <name type="scientific">Eumeta variegata</name>
    <name type="common">Bagworm moth</name>
    <name type="synonym">Eumeta japonica</name>
    <dbReference type="NCBI Taxonomy" id="151549"/>
    <lineage>
        <taxon>Eukaryota</taxon>
        <taxon>Metazoa</taxon>
        <taxon>Ecdysozoa</taxon>
        <taxon>Arthropoda</taxon>
        <taxon>Hexapoda</taxon>
        <taxon>Insecta</taxon>
        <taxon>Pterygota</taxon>
        <taxon>Neoptera</taxon>
        <taxon>Endopterygota</taxon>
        <taxon>Lepidoptera</taxon>
        <taxon>Glossata</taxon>
        <taxon>Ditrysia</taxon>
        <taxon>Tineoidea</taxon>
        <taxon>Psychidae</taxon>
        <taxon>Oiketicinae</taxon>
        <taxon>Eumeta</taxon>
    </lineage>
</organism>
<gene>
    <name evidence="2" type="ORF">EVAR_10069_1</name>
</gene>
<evidence type="ECO:0000313" key="2">
    <source>
        <dbReference type="EMBL" id="GBP16498.1"/>
    </source>
</evidence>
<reference evidence="2 3" key="1">
    <citation type="journal article" date="2019" name="Commun. Biol.">
        <title>The bagworm genome reveals a unique fibroin gene that provides high tensile strength.</title>
        <authorList>
            <person name="Kono N."/>
            <person name="Nakamura H."/>
            <person name="Ohtoshi R."/>
            <person name="Tomita M."/>
            <person name="Numata K."/>
            <person name="Arakawa K."/>
        </authorList>
    </citation>
    <scope>NUCLEOTIDE SEQUENCE [LARGE SCALE GENOMIC DNA]</scope>
</reference>
<keyword evidence="3" id="KW-1185">Reference proteome</keyword>
<evidence type="ECO:0000313" key="3">
    <source>
        <dbReference type="Proteomes" id="UP000299102"/>
    </source>
</evidence>
<feature type="compositionally biased region" description="Basic and acidic residues" evidence="1">
    <location>
        <begin position="50"/>
        <end position="60"/>
    </location>
</feature>
<feature type="region of interest" description="Disordered" evidence="1">
    <location>
        <begin position="24"/>
        <end position="60"/>
    </location>
</feature>
<protein>
    <submittedName>
        <fullName evidence="2">Uncharacterized protein</fullName>
    </submittedName>
</protein>
<dbReference type="EMBL" id="BGZK01000079">
    <property type="protein sequence ID" value="GBP16498.1"/>
    <property type="molecule type" value="Genomic_DNA"/>
</dbReference>
<name>A0A4C1TRA7_EUMVA</name>
<evidence type="ECO:0000256" key="1">
    <source>
        <dbReference type="SAM" id="MobiDB-lite"/>
    </source>
</evidence>
<comment type="caution">
    <text evidence="2">The sequence shown here is derived from an EMBL/GenBank/DDBJ whole genome shotgun (WGS) entry which is preliminary data.</text>
</comment>
<dbReference type="Proteomes" id="UP000299102">
    <property type="component" value="Unassembled WGS sequence"/>
</dbReference>
<sequence>MCEGMSLHYCNVYRTALSVDEATQAAPRYPTRKDSSASPLYDFFPRKSRRDSEGDNYSHENKADPVIALAALPSPRRAARGFQQVIYKSINLPIGSSARANLRAGVGDFDYVFIAARESNAGLQINSDGFELLQRLYRSPARSSRYEEMAGGANKIDIWPIRRARWMFRTTRK</sequence>
<accession>A0A4C1TRA7</accession>